<feature type="transmembrane region" description="Helical" evidence="1">
    <location>
        <begin position="73"/>
        <end position="95"/>
    </location>
</feature>
<organism evidence="2 3">
    <name type="scientific">candidate division KSB3 bacterium</name>
    <dbReference type="NCBI Taxonomy" id="2044937"/>
    <lineage>
        <taxon>Bacteria</taxon>
        <taxon>candidate division KSB3</taxon>
    </lineage>
</organism>
<feature type="transmembrane region" description="Helical" evidence="1">
    <location>
        <begin position="16"/>
        <end position="38"/>
    </location>
</feature>
<reference evidence="2 3" key="1">
    <citation type="submission" date="2017-10" db="EMBL/GenBank/DDBJ databases">
        <title>Novel microbial diversity and functional potential in the marine mammal oral microbiome.</title>
        <authorList>
            <person name="Dudek N.K."/>
            <person name="Sun C.L."/>
            <person name="Burstein D."/>
            <person name="Kantor R.S."/>
            <person name="Aliaga Goltsman D.S."/>
            <person name="Bik E.M."/>
            <person name="Thomas B.C."/>
            <person name="Banfield J.F."/>
            <person name="Relman D.A."/>
        </authorList>
    </citation>
    <scope>NUCLEOTIDE SEQUENCE [LARGE SCALE GENOMIC DNA]</scope>
    <source>
        <strain evidence="2">DOLZORAL124_49_17</strain>
    </source>
</reference>
<feature type="transmembrane region" description="Helical" evidence="1">
    <location>
        <begin position="107"/>
        <end position="127"/>
    </location>
</feature>
<keyword evidence="1" id="KW-0812">Transmembrane</keyword>
<evidence type="ECO:0000313" key="3">
    <source>
        <dbReference type="Proteomes" id="UP000229740"/>
    </source>
</evidence>
<evidence type="ECO:0000313" key="2">
    <source>
        <dbReference type="EMBL" id="PID59169.1"/>
    </source>
</evidence>
<gene>
    <name evidence="2" type="ORF">CSB45_01850</name>
</gene>
<accession>A0A2G6EAP5</accession>
<name>A0A2G6EAP5_9BACT</name>
<dbReference type="AlphaFoldDB" id="A0A2G6EAP5"/>
<keyword evidence="1" id="KW-1133">Transmembrane helix</keyword>
<sequence length="137" mass="14963">MAIFMELINRMHKKGYVAYIVIGVLYVLVKVVFVSAGYLHPGAIAHGAIPAVLTILAGSVTMKVNRAASPASVWHSTLIILPLLVFITTPLFMFWKQGAAWLANGRLAVLIIYEGFAIIQCLIAVNIKKALHSNCHH</sequence>
<dbReference type="Proteomes" id="UP000229740">
    <property type="component" value="Unassembled WGS sequence"/>
</dbReference>
<protein>
    <submittedName>
        <fullName evidence="2">Uncharacterized protein</fullName>
    </submittedName>
</protein>
<keyword evidence="1" id="KW-0472">Membrane</keyword>
<proteinExistence type="predicted"/>
<feature type="transmembrane region" description="Helical" evidence="1">
    <location>
        <begin position="44"/>
        <end position="61"/>
    </location>
</feature>
<comment type="caution">
    <text evidence="2">The sequence shown here is derived from an EMBL/GenBank/DDBJ whole genome shotgun (WGS) entry which is preliminary data.</text>
</comment>
<dbReference type="EMBL" id="PDPS01000020">
    <property type="protein sequence ID" value="PID59169.1"/>
    <property type="molecule type" value="Genomic_DNA"/>
</dbReference>
<evidence type="ECO:0000256" key="1">
    <source>
        <dbReference type="SAM" id="Phobius"/>
    </source>
</evidence>